<protein>
    <submittedName>
        <fullName evidence="1">Uncharacterized protein</fullName>
    </submittedName>
</protein>
<name>A0AAV6RAV1_SOLSE</name>
<dbReference type="Proteomes" id="UP000693946">
    <property type="component" value="Linkage Group LG2"/>
</dbReference>
<dbReference type="PANTHER" id="PTHR38564:SF2">
    <property type="entry name" value="WU:FC46H12 PRECURSOR"/>
    <property type="match status" value="1"/>
</dbReference>
<dbReference type="PANTHER" id="PTHR38564">
    <property type="entry name" value="SI:CH73-250A16.5-RELATED"/>
    <property type="match status" value="1"/>
</dbReference>
<proteinExistence type="predicted"/>
<sequence length="215" mass="23274">MTRKTSGGTSGKLHTSIHFLTTSQLCSTLRTNTSFIMTNMRTLLPLMTLMTLMLFGSSSCAPPPPPPAPAYHSFCSSLWLFSAPCAEVSTKVAAQIQAFTPIYTLLSATPLKLTANHTSLDGVQGENITFTFTSTLLTVGCRVSGRSESQSFTTLLDGGLNYCNLHNLLSASGLTSDPGFMEMTNEWACLGYKLSTCSMGPAEIMQIRQRLFNLF</sequence>
<reference evidence="1 2" key="1">
    <citation type="journal article" date="2021" name="Sci. Rep.">
        <title>Chromosome anchoring in Senegalese sole (Solea senegalensis) reveals sex-associated markers and genome rearrangements in flatfish.</title>
        <authorList>
            <person name="Guerrero-Cozar I."/>
            <person name="Gomez-Garrido J."/>
            <person name="Berbel C."/>
            <person name="Martinez-Blanch J.F."/>
            <person name="Alioto T."/>
            <person name="Claros M.G."/>
            <person name="Gagnaire P.A."/>
            <person name="Manchado M."/>
        </authorList>
    </citation>
    <scope>NUCLEOTIDE SEQUENCE [LARGE SCALE GENOMIC DNA]</scope>
    <source>
        <strain evidence="1">Sse05_10M</strain>
    </source>
</reference>
<dbReference type="EMBL" id="JAGKHQ010000012">
    <property type="protein sequence ID" value="KAG7501838.1"/>
    <property type="molecule type" value="Genomic_DNA"/>
</dbReference>
<gene>
    <name evidence="1" type="ORF">JOB18_008037</name>
</gene>
<dbReference type="AlphaFoldDB" id="A0AAV6RAV1"/>
<evidence type="ECO:0000313" key="1">
    <source>
        <dbReference type="EMBL" id="KAG7501838.1"/>
    </source>
</evidence>
<organism evidence="1 2">
    <name type="scientific">Solea senegalensis</name>
    <name type="common">Senegalese sole</name>
    <dbReference type="NCBI Taxonomy" id="28829"/>
    <lineage>
        <taxon>Eukaryota</taxon>
        <taxon>Metazoa</taxon>
        <taxon>Chordata</taxon>
        <taxon>Craniata</taxon>
        <taxon>Vertebrata</taxon>
        <taxon>Euteleostomi</taxon>
        <taxon>Actinopterygii</taxon>
        <taxon>Neopterygii</taxon>
        <taxon>Teleostei</taxon>
        <taxon>Neoteleostei</taxon>
        <taxon>Acanthomorphata</taxon>
        <taxon>Carangaria</taxon>
        <taxon>Pleuronectiformes</taxon>
        <taxon>Pleuronectoidei</taxon>
        <taxon>Soleidae</taxon>
        <taxon>Solea</taxon>
    </lineage>
</organism>
<comment type="caution">
    <text evidence="1">The sequence shown here is derived from an EMBL/GenBank/DDBJ whole genome shotgun (WGS) entry which is preliminary data.</text>
</comment>
<keyword evidence="2" id="KW-1185">Reference proteome</keyword>
<evidence type="ECO:0000313" key="2">
    <source>
        <dbReference type="Proteomes" id="UP000693946"/>
    </source>
</evidence>
<accession>A0AAV6RAV1</accession>